<proteinExistence type="predicted"/>
<keyword evidence="2" id="KW-1185">Reference proteome</keyword>
<accession>A0ACB9STR1</accession>
<protein>
    <submittedName>
        <fullName evidence="1">Hypoxia-inducible factor 1 alpha</fullName>
    </submittedName>
</protein>
<sequence length="520" mass="58454">MTGIVSLEARAMKEKSKNAARTRREKENAEFLDLGKLLPLPAAITSQLDKASVIRLTTSYLKMRQVFPDGKLDLFSCVYINYNNVGLGDAWGASPIPQNPRDTPIKELGSYLLQTLDGFIFVVAPDGKIMYISETASVHLGLSQVIHCSGYLKVKQFSASSSSPYEGCYQNMGLVAVGHSLPPSAITEIKLHTNMFMFRASLDLKLIFLDARVAQLTGYEPQDLIEKTLYHYIHGGDILPMQFSHHQRNISDFSVLCKGQVTTKYYRFLCKGGGWVWMQSYATIVHNSRSSRPHCIVSVNYVLSDIEAKELILNLAQGPPREDIATSPHERHSPLQTPSRTTSQKYSQPPRSTVQTNIITPPGASIPEDEYSDSNGAVGYPQPEYSVFLPNFNEESYYQHQEIFYSYSDHEVSQHTLNSLNPNTQQRPYSASSSSCSSLESEHTTQSFHLQTLNNPYCPETVHNQHFSINCFNNNQAHSQTQQNMYGHEFNKLPHPQTSAGYTSVIVEAQQYQLTNEYVH</sequence>
<evidence type="ECO:0000313" key="1">
    <source>
        <dbReference type="EMBL" id="KAI4458422.1"/>
    </source>
</evidence>
<dbReference type="EMBL" id="CM043021">
    <property type="protein sequence ID" value="KAI4458422.1"/>
    <property type="molecule type" value="Genomic_DNA"/>
</dbReference>
<evidence type="ECO:0000313" key="2">
    <source>
        <dbReference type="Proteomes" id="UP001056778"/>
    </source>
</evidence>
<organism evidence="1 2">
    <name type="scientific">Holotrichia oblita</name>
    <name type="common">Chafer beetle</name>
    <dbReference type="NCBI Taxonomy" id="644536"/>
    <lineage>
        <taxon>Eukaryota</taxon>
        <taxon>Metazoa</taxon>
        <taxon>Ecdysozoa</taxon>
        <taxon>Arthropoda</taxon>
        <taxon>Hexapoda</taxon>
        <taxon>Insecta</taxon>
        <taxon>Pterygota</taxon>
        <taxon>Neoptera</taxon>
        <taxon>Endopterygota</taxon>
        <taxon>Coleoptera</taxon>
        <taxon>Polyphaga</taxon>
        <taxon>Scarabaeiformia</taxon>
        <taxon>Scarabaeidae</taxon>
        <taxon>Melolonthinae</taxon>
        <taxon>Holotrichia</taxon>
    </lineage>
</organism>
<reference evidence="1" key="1">
    <citation type="submission" date="2022-04" db="EMBL/GenBank/DDBJ databases">
        <title>Chromosome-scale genome assembly of Holotrichia oblita Faldermann.</title>
        <authorList>
            <person name="Rongchong L."/>
        </authorList>
    </citation>
    <scope>NUCLEOTIDE SEQUENCE</scope>
    <source>
        <strain evidence="1">81SQS9</strain>
    </source>
</reference>
<comment type="caution">
    <text evidence="1">The sequence shown here is derived from an EMBL/GenBank/DDBJ whole genome shotgun (WGS) entry which is preliminary data.</text>
</comment>
<name>A0ACB9STR1_HOLOL</name>
<gene>
    <name evidence="1" type="ORF">MML48_7g00006415</name>
</gene>
<dbReference type="Proteomes" id="UP001056778">
    <property type="component" value="Chromosome 7"/>
</dbReference>